<dbReference type="EMBL" id="BLLF01002047">
    <property type="protein sequence ID" value="GFH22475.1"/>
    <property type="molecule type" value="Genomic_DNA"/>
</dbReference>
<reference evidence="2 3" key="1">
    <citation type="submission" date="2020-02" db="EMBL/GenBank/DDBJ databases">
        <title>Draft genome sequence of Haematococcus lacustris strain NIES-144.</title>
        <authorList>
            <person name="Morimoto D."/>
            <person name="Nakagawa S."/>
            <person name="Yoshida T."/>
            <person name="Sawayama S."/>
        </authorList>
    </citation>
    <scope>NUCLEOTIDE SEQUENCE [LARGE SCALE GENOMIC DNA]</scope>
    <source>
        <strain evidence="2 3">NIES-144</strain>
    </source>
</reference>
<feature type="non-terminal residue" evidence="2">
    <location>
        <position position="51"/>
    </location>
</feature>
<feature type="domain" description="Hydroxyproline O-arabinosyltransferase-like" evidence="1">
    <location>
        <begin position="1"/>
        <end position="32"/>
    </location>
</feature>
<evidence type="ECO:0000313" key="2">
    <source>
        <dbReference type="EMBL" id="GFH22475.1"/>
    </source>
</evidence>
<sequence length="51" mass="6041">MEKEEEMKKALGWVREMYAWGVAVANHHRQVHYRVEDPEDSTTIIQPPFAE</sequence>
<dbReference type="Pfam" id="PF23452">
    <property type="entry name" value="HPAT"/>
    <property type="match status" value="1"/>
</dbReference>
<gene>
    <name evidence="2" type="ORF">HaLaN_19948</name>
</gene>
<comment type="caution">
    <text evidence="2">The sequence shown here is derived from an EMBL/GenBank/DDBJ whole genome shotgun (WGS) entry which is preliminary data.</text>
</comment>
<dbReference type="Proteomes" id="UP000485058">
    <property type="component" value="Unassembled WGS sequence"/>
</dbReference>
<accession>A0A699ZKC7</accession>
<keyword evidence="3" id="KW-1185">Reference proteome</keyword>
<name>A0A699ZKC7_HAELA</name>
<organism evidence="2 3">
    <name type="scientific">Haematococcus lacustris</name>
    <name type="common">Green alga</name>
    <name type="synonym">Haematococcus pluvialis</name>
    <dbReference type="NCBI Taxonomy" id="44745"/>
    <lineage>
        <taxon>Eukaryota</taxon>
        <taxon>Viridiplantae</taxon>
        <taxon>Chlorophyta</taxon>
        <taxon>core chlorophytes</taxon>
        <taxon>Chlorophyceae</taxon>
        <taxon>CS clade</taxon>
        <taxon>Chlamydomonadales</taxon>
        <taxon>Haematococcaceae</taxon>
        <taxon>Haematococcus</taxon>
    </lineage>
</organism>
<evidence type="ECO:0000259" key="1">
    <source>
        <dbReference type="Pfam" id="PF23452"/>
    </source>
</evidence>
<dbReference type="AlphaFoldDB" id="A0A699ZKC7"/>
<evidence type="ECO:0000313" key="3">
    <source>
        <dbReference type="Proteomes" id="UP000485058"/>
    </source>
</evidence>
<proteinExistence type="predicted"/>
<protein>
    <recommendedName>
        <fullName evidence="1">Hydroxyproline O-arabinosyltransferase-like domain-containing protein</fullName>
    </recommendedName>
</protein>
<dbReference type="InterPro" id="IPR056508">
    <property type="entry name" value="HPAT-like"/>
</dbReference>